<dbReference type="GO" id="GO:0008270">
    <property type="term" value="F:zinc ion binding"/>
    <property type="evidence" value="ECO:0007669"/>
    <property type="project" value="UniProtKB-KW"/>
</dbReference>
<organism evidence="5 6">
    <name type="scientific">Usitatibacter palustris</name>
    <dbReference type="NCBI Taxonomy" id="2732487"/>
    <lineage>
        <taxon>Bacteria</taxon>
        <taxon>Pseudomonadati</taxon>
        <taxon>Pseudomonadota</taxon>
        <taxon>Betaproteobacteria</taxon>
        <taxon>Nitrosomonadales</taxon>
        <taxon>Usitatibacteraceae</taxon>
        <taxon>Usitatibacter</taxon>
    </lineage>
</organism>
<reference evidence="5 6" key="1">
    <citation type="submission" date="2020-04" db="EMBL/GenBank/DDBJ databases">
        <title>Usitatibacter rugosus gen. nov., sp. nov. and Usitatibacter palustris sp. nov., novel members of Usitatibacteraceae fam. nov. within the order Nitrosomonadales isolated from soil.</title>
        <authorList>
            <person name="Huber K.J."/>
            <person name="Neumann-Schaal M."/>
            <person name="Geppert A."/>
            <person name="Luckner M."/>
            <person name="Wanner G."/>
            <person name="Overmann J."/>
        </authorList>
    </citation>
    <scope>NUCLEOTIDE SEQUENCE [LARGE SCALE GENOMIC DNA]</scope>
    <source>
        <strain evidence="5 6">Swamp67</strain>
    </source>
</reference>
<dbReference type="InterPro" id="IPR001510">
    <property type="entry name" value="Znf_PARP"/>
</dbReference>
<dbReference type="InterPro" id="IPR036957">
    <property type="entry name" value="Znf_PARP_sf"/>
</dbReference>
<dbReference type="Proteomes" id="UP000503096">
    <property type="component" value="Chromosome"/>
</dbReference>
<sequence>MTHTFEPAATGRSKCRGCGQAIAKGELRFGERVANPFADGDQTLWFHPLCAAFKRPESLLETLPAAPPDLIDREKLELEAHRGLVHKRLPRIDGAERAKGQAACRHCKEPIPKGQWRIKLVFFEEGRFNPSGFIHVRCGEAYFETPDIRERVMHFSPGLEGDPFAPD</sequence>
<dbReference type="RefSeq" id="WP_171164978.1">
    <property type="nucleotide sequence ID" value="NZ_CP053073.1"/>
</dbReference>
<evidence type="ECO:0000256" key="2">
    <source>
        <dbReference type="ARBA" id="ARBA00022771"/>
    </source>
</evidence>
<name>A0A6M4HAJ3_9PROT</name>
<dbReference type="EMBL" id="CP053073">
    <property type="protein sequence ID" value="QJR16670.1"/>
    <property type="molecule type" value="Genomic_DNA"/>
</dbReference>
<feature type="domain" description="PARP-type" evidence="4">
    <location>
        <begin position="3"/>
        <end position="79"/>
    </location>
</feature>
<dbReference type="Pfam" id="PF00645">
    <property type="entry name" value="zf-PARP"/>
    <property type="match status" value="1"/>
</dbReference>
<dbReference type="SMART" id="SM01336">
    <property type="entry name" value="zf-PARP"/>
    <property type="match status" value="1"/>
</dbReference>
<evidence type="ECO:0000256" key="3">
    <source>
        <dbReference type="ARBA" id="ARBA00022833"/>
    </source>
</evidence>
<evidence type="ECO:0000313" key="6">
    <source>
        <dbReference type="Proteomes" id="UP000503096"/>
    </source>
</evidence>
<dbReference type="KEGG" id="upl:DSM104440_03506"/>
<evidence type="ECO:0000256" key="1">
    <source>
        <dbReference type="ARBA" id="ARBA00022723"/>
    </source>
</evidence>
<keyword evidence="2" id="KW-0863">Zinc-finger</keyword>
<evidence type="ECO:0000313" key="5">
    <source>
        <dbReference type="EMBL" id="QJR16670.1"/>
    </source>
</evidence>
<dbReference type="PROSITE" id="PS50064">
    <property type="entry name" value="ZF_PARP_2"/>
    <property type="match status" value="1"/>
</dbReference>
<keyword evidence="1" id="KW-0479">Metal-binding</keyword>
<keyword evidence="3" id="KW-0862">Zinc</keyword>
<protein>
    <recommendedName>
        <fullName evidence="4">PARP-type domain-containing protein</fullName>
    </recommendedName>
</protein>
<proteinExistence type="predicted"/>
<dbReference type="AlphaFoldDB" id="A0A6M4HAJ3"/>
<dbReference type="GO" id="GO:0003677">
    <property type="term" value="F:DNA binding"/>
    <property type="evidence" value="ECO:0007669"/>
    <property type="project" value="InterPro"/>
</dbReference>
<evidence type="ECO:0000259" key="4">
    <source>
        <dbReference type="PROSITE" id="PS50064"/>
    </source>
</evidence>
<dbReference type="PROSITE" id="PS00347">
    <property type="entry name" value="ZF_PARP_1"/>
    <property type="match status" value="1"/>
</dbReference>
<dbReference type="Gene3D" id="3.30.1740.10">
    <property type="entry name" value="Zinc finger, PARP-type"/>
    <property type="match status" value="1"/>
</dbReference>
<dbReference type="InParanoid" id="A0A6M4HAJ3"/>
<keyword evidence="6" id="KW-1185">Reference proteome</keyword>
<dbReference type="SUPFAM" id="SSF57716">
    <property type="entry name" value="Glucocorticoid receptor-like (DNA-binding domain)"/>
    <property type="match status" value="1"/>
</dbReference>
<accession>A0A6M4HAJ3</accession>
<gene>
    <name evidence="5" type="ORF">DSM104440_03506</name>
</gene>